<dbReference type="PRINTS" id="PR00455">
    <property type="entry name" value="HTHTETR"/>
</dbReference>
<dbReference type="Pfam" id="PF00440">
    <property type="entry name" value="TetR_N"/>
    <property type="match status" value="1"/>
</dbReference>
<dbReference type="PROSITE" id="PS01081">
    <property type="entry name" value="HTH_TETR_1"/>
    <property type="match status" value="1"/>
</dbReference>
<dbReference type="InterPro" id="IPR050624">
    <property type="entry name" value="HTH-type_Tx_Regulator"/>
</dbReference>
<evidence type="ECO:0000259" key="4">
    <source>
        <dbReference type="PROSITE" id="PS50977"/>
    </source>
</evidence>
<reference evidence="5 6" key="1">
    <citation type="submission" date="2021-01" db="EMBL/GenBank/DDBJ databases">
        <title>Genomic Encyclopedia of Type Strains, Phase IV (KMG-IV): sequencing the most valuable type-strain genomes for metagenomic binning, comparative biology and taxonomic classification.</title>
        <authorList>
            <person name="Goeker M."/>
        </authorList>
    </citation>
    <scope>NUCLEOTIDE SEQUENCE [LARGE SCALE GENOMIC DNA]</scope>
    <source>
        <strain evidence="5 6">DSM 24834</strain>
    </source>
</reference>
<accession>A0ABS2NHN4</accession>
<evidence type="ECO:0000313" key="5">
    <source>
        <dbReference type="EMBL" id="MBM7587376.1"/>
    </source>
</evidence>
<evidence type="ECO:0000256" key="1">
    <source>
        <dbReference type="ARBA" id="ARBA00022491"/>
    </source>
</evidence>
<name>A0ABS2NHN4_9BACI</name>
<comment type="caution">
    <text evidence="5">The sequence shown here is derived from an EMBL/GenBank/DDBJ whole genome shotgun (WGS) entry which is preliminary data.</text>
</comment>
<evidence type="ECO:0000256" key="3">
    <source>
        <dbReference type="PROSITE-ProRule" id="PRU00335"/>
    </source>
</evidence>
<dbReference type="PANTHER" id="PTHR43479:SF22">
    <property type="entry name" value="TRANSCRIPTIONAL REGULATOR, TETR FAMILY"/>
    <property type="match status" value="1"/>
</dbReference>
<keyword evidence="2 3" id="KW-0238">DNA-binding</keyword>
<dbReference type="Gene3D" id="1.10.357.10">
    <property type="entry name" value="Tetracycline Repressor, domain 2"/>
    <property type="match status" value="1"/>
</dbReference>
<organism evidence="5 6">
    <name type="scientific">Rossellomorea pakistanensis</name>
    <dbReference type="NCBI Taxonomy" id="992288"/>
    <lineage>
        <taxon>Bacteria</taxon>
        <taxon>Bacillati</taxon>
        <taxon>Bacillota</taxon>
        <taxon>Bacilli</taxon>
        <taxon>Bacillales</taxon>
        <taxon>Bacillaceae</taxon>
        <taxon>Rossellomorea</taxon>
    </lineage>
</organism>
<dbReference type="InterPro" id="IPR023772">
    <property type="entry name" value="DNA-bd_HTH_TetR-type_CS"/>
</dbReference>
<keyword evidence="1" id="KW-0678">Repressor</keyword>
<evidence type="ECO:0000313" key="6">
    <source>
        <dbReference type="Proteomes" id="UP001646157"/>
    </source>
</evidence>
<dbReference type="InterPro" id="IPR009057">
    <property type="entry name" value="Homeodomain-like_sf"/>
</dbReference>
<proteinExistence type="predicted"/>
<dbReference type="PROSITE" id="PS50977">
    <property type="entry name" value="HTH_TETR_2"/>
    <property type="match status" value="1"/>
</dbReference>
<dbReference type="PANTHER" id="PTHR43479">
    <property type="entry name" value="ACREF/ENVCD OPERON REPRESSOR-RELATED"/>
    <property type="match status" value="1"/>
</dbReference>
<gene>
    <name evidence="5" type="ORF">JOC86_003949</name>
</gene>
<sequence>MNKKQRDVLEHAHKLFIEKGYLDTSIQDILERCGISKGTFYKYFSSKSELLISLLSVLQESMTLQREKVAIEHKETNRLVFEEQMIFMMRFMEENKVPEMIETTLVLNEIKIYHYIEELKATTLSWIFTRFQQIFPNESSSQLFDSAVVFDGMLNNIFRINKTLNYTLTIEHIVRYCMKRTEEMIMAVSEKKEQLFDPELLFSLFEEQTDHHFSTELIRATKSMKRFVGKNVIDETKQKECLEFIEFISDELLQNNADPRNFIIKSSLSSLERIEPIKNSIEIAKYKQLINRFITNL</sequence>
<feature type="DNA-binding region" description="H-T-H motif" evidence="3">
    <location>
        <begin position="25"/>
        <end position="44"/>
    </location>
</feature>
<feature type="domain" description="HTH tetR-type" evidence="4">
    <location>
        <begin position="2"/>
        <end position="62"/>
    </location>
</feature>
<dbReference type="Proteomes" id="UP001646157">
    <property type="component" value="Unassembled WGS sequence"/>
</dbReference>
<dbReference type="InterPro" id="IPR001647">
    <property type="entry name" value="HTH_TetR"/>
</dbReference>
<dbReference type="EMBL" id="JAFBDZ010000004">
    <property type="protein sequence ID" value="MBM7587376.1"/>
    <property type="molecule type" value="Genomic_DNA"/>
</dbReference>
<keyword evidence="6" id="KW-1185">Reference proteome</keyword>
<protein>
    <submittedName>
        <fullName evidence="5">AcrR family transcriptional regulator</fullName>
    </submittedName>
</protein>
<dbReference type="RefSeq" id="WP_205174551.1">
    <property type="nucleotide sequence ID" value="NZ_JAFBDZ010000004.1"/>
</dbReference>
<dbReference type="SUPFAM" id="SSF46689">
    <property type="entry name" value="Homeodomain-like"/>
    <property type="match status" value="1"/>
</dbReference>
<evidence type="ECO:0000256" key="2">
    <source>
        <dbReference type="ARBA" id="ARBA00023125"/>
    </source>
</evidence>